<evidence type="ECO:0000313" key="2">
    <source>
        <dbReference type="Proteomes" id="UP000472372"/>
    </source>
</evidence>
<dbReference type="GO" id="GO:0016020">
    <property type="term" value="C:membrane"/>
    <property type="evidence" value="ECO:0007669"/>
    <property type="project" value="TreeGrafter"/>
</dbReference>
<dbReference type="EMBL" id="HG992983">
    <property type="protein sequence ID" value="CAE7195541.1"/>
    <property type="molecule type" value="Genomic_DNA"/>
</dbReference>
<dbReference type="Proteomes" id="UP000472372">
    <property type="component" value="Chromosome 7"/>
</dbReference>
<organism evidence="1 2">
    <name type="scientific">Pyrenophora teres f. teres</name>
    <dbReference type="NCBI Taxonomy" id="97479"/>
    <lineage>
        <taxon>Eukaryota</taxon>
        <taxon>Fungi</taxon>
        <taxon>Dikarya</taxon>
        <taxon>Ascomycota</taxon>
        <taxon>Pezizomycotina</taxon>
        <taxon>Dothideomycetes</taxon>
        <taxon>Pleosporomycetidae</taxon>
        <taxon>Pleosporales</taxon>
        <taxon>Pleosporineae</taxon>
        <taxon>Pleosporaceae</taxon>
        <taxon>Pyrenophora</taxon>
    </lineage>
</organism>
<name>A0A6S6W941_9PLEO</name>
<reference evidence="1" key="1">
    <citation type="submission" date="2021-02" db="EMBL/GenBank/DDBJ databases">
        <authorList>
            <person name="Syme A R."/>
            <person name="Syme A R."/>
            <person name="Moolhuijzen P."/>
        </authorList>
    </citation>
    <scope>NUCLEOTIDE SEQUENCE</scope>
    <source>
        <strain evidence="1">W1-1</strain>
    </source>
</reference>
<accession>A0A6S6W941</accession>
<dbReference type="AlphaFoldDB" id="A0A6S6W941"/>
<proteinExistence type="predicted"/>
<protein>
    <submittedName>
        <fullName evidence="1">Far-17a-AIG1 domain containing protein</fullName>
    </submittedName>
</protein>
<dbReference type="PANTHER" id="PTHR12242">
    <property type="entry name" value="OS02G0130600 PROTEIN-RELATED"/>
    <property type="match status" value="1"/>
</dbReference>
<dbReference type="PANTHER" id="PTHR12242:SF1">
    <property type="entry name" value="MYND-TYPE DOMAIN-CONTAINING PROTEIN"/>
    <property type="match status" value="1"/>
</dbReference>
<sequence length="311" mass="35378">MKMLSYNAWGIPNTGFDPSYSFVRSHFVSPVVLACIRALLSIYCFTTIIISYSWMAHKTAVFKLKDVNIGSYSVEHGNAAIGQSFSFFTYLTFWSLGFYFMVSSVHTFMYAFRKRTWLYNWPKALQLLHSMYYSTMTSLPFLVTIVFWGTMNSGWPPGRFEQWHNISVHALNSVFAAAEITLSATEPLPWNHLSVVLGILSMYLGLAYLTQYAQGFYVYEWMNPAHGNVSIILHVLGYAGGMIVLFAIARYAIVLRNMLAGRIQESKDEILSEKLYQVGVGSENSWTTKIGVVKPTPMRVRKKADVDDYQV</sequence>
<evidence type="ECO:0000313" key="1">
    <source>
        <dbReference type="EMBL" id="CAE7195541.1"/>
    </source>
</evidence>
<dbReference type="PROSITE" id="PS51257">
    <property type="entry name" value="PROKAR_LIPOPROTEIN"/>
    <property type="match status" value="1"/>
</dbReference>
<gene>
    <name evidence="1" type="ORF">PTTW11_08167</name>
</gene>